<keyword evidence="4 14" id="KW-0963">Cytoplasm</keyword>
<dbReference type="NCBIfam" id="NF002528">
    <property type="entry name" value="PRK01966.1-4"/>
    <property type="match status" value="1"/>
</dbReference>
<evidence type="ECO:0000256" key="5">
    <source>
        <dbReference type="ARBA" id="ARBA00022598"/>
    </source>
</evidence>
<evidence type="ECO:0000256" key="3">
    <source>
        <dbReference type="ARBA" id="ARBA00010871"/>
    </source>
</evidence>
<dbReference type="PIRSF" id="PIRSF039102">
    <property type="entry name" value="Ddl/VanB"/>
    <property type="match status" value="1"/>
</dbReference>
<evidence type="ECO:0000256" key="8">
    <source>
        <dbReference type="ARBA" id="ARBA00022840"/>
    </source>
</evidence>
<dbReference type="InterPro" id="IPR011761">
    <property type="entry name" value="ATP-grasp"/>
</dbReference>
<dbReference type="InterPro" id="IPR016185">
    <property type="entry name" value="PreATP-grasp_dom_sf"/>
</dbReference>
<protein>
    <recommendedName>
        <fullName evidence="14">D-alanine--D-alanine ligase</fullName>
        <ecNumber evidence="14">6.3.2.4</ecNumber>
    </recommendedName>
    <alternativeName>
        <fullName evidence="14">D-Ala-D-Ala ligase</fullName>
    </alternativeName>
    <alternativeName>
        <fullName evidence="14">D-alanylalanine synthetase</fullName>
    </alternativeName>
</protein>
<feature type="binding site" evidence="16">
    <location>
        <position position="331"/>
    </location>
    <ligand>
        <name>Mg(2+)</name>
        <dbReference type="ChEBI" id="CHEBI:18420"/>
        <label>2</label>
    </ligand>
</feature>
<evidence type="ECO:0000256" key="17">
    <source>
        <dbReference type="PROSITE-ProRule" id="PRU00409"/>
    </source>
</evidence>
<feature type="region of interest" description="Disordered" evidence="18">
    <location>
        <begin position="55"/>
        <end position="88"/>
    </location>
</feature>
<dbReference type="NCBIfam" id="NF002378">
    <property type="entry name" value="PRK01372.1"/>
    <property type="match status" value="1"/>
</dbReference>
<evidence type="ECO:0000256" key="10">
    <source>
        <dbReference type="ARBA" id="ARBA00022960"/>
    </source>
</evidence>
<evidence type="ECO:0000256" key="4">
    <source>
        <dbReference type="ARBA" id="ARBA00022490"/>
    </source>
</evidence>
<feature type="active site" evidence="15">
    <location>
        <position position="206"/>
    </location>
</feature>
<comment type="function">
    <text evidence="14">Cell wall formation.</text>
</comment>
<evidence type="ECO:0000256" key="18">
    <source>
        <dbReference type="SAM" id="MobiDB-lite"/>
    </source>
</evidence>
<dbReference type="InterPro" id="IPR011095">
    <property type="entry name" value="Dala_Dala_lig_C"/>
</dbReference>
<organism evidence="20 21">
    <name type="scientific">Candidatus Segetimicrobium genomatis</name>
    <dbReference type="NCBI Taxonomy" id="2569760"/>
    <lineage>
        <taxon>Bacteria</taxon>
        <taxon>Bacillati</taxon>
        <taxon>Candidatus Sysuimicrobiota</taxon>
        <taxon>Candidatus Sysuimicrobiia</taxon>
        <taxon>Candidatus Sysuimicrobiales</taxon>
        <taxon>Candidatus Segetimicrobiaceae</taxon>
        <taxon>Candidatus Segetimicrobium</taxon>
    </lineage>
</organism>
<feature type="binding site" evidence="16">
    <location>
        <position position="331"/>
    </location>
    <ligand>
        <name>Mg(2+)</name>
        <dbReference type="ChEBI" id="CHEBI:18420"/>
        <label>1</label>
    </ligand>
</feature>
<dbReference type="Pfam" id="PF07478">
    <property type="entry name" value="Dala_Dala_lig_C"/>
    <property type="match status" value="1"/>
</dbReference>
<dbReference type="UniPathway" id="UPA00219"/>
<feature type="domain" description="ATP-grasp" evidence="19">
    <location>
        <begin position="158"/>
        <end position="364"/>
    </location>
</feature>
<dbReference type="Pfam" id="PF01820">
    <property type="entry name" value="Dala_Dala_lig_N"/>
    <property type="match status" value="1"/>
</dbReference>
<evidence type="ECO:0000259" key="19">
    <source>
        <dbReference type="PROSITE" id="PS50975"/>
    </source>
</evidence>
<evidence type="ECO:0000313" key="20">
    <source>
        <dbReference type="EMBL" id="TMJ00655.1"/>
    </source>
</evidence>
<evidence type="ECO:0000256" key="2">
    <source>
        <dbReference type="ARBA" id="ARBA00004496"/>
    </source>
</evidence>
<evidence type="ECO:0000256" key="7">
    <source>
        <dbReference type="ARBA" id="ARBA00022741"/>
    </source>
</evidence>
<keyword evidence="6 16" id="KW-0479">Metal-binding</keyword>
<dbReference type="SUPFAM" id="SSF52440">
    <property type="entry name" value="PreATP-grasp domain"/>
    <property type="match status" value="1"/>
</dbReference>
<sequence length="383" mass="41029">MTRLRIAVLMGGPSPERDVSMSTGREIVAALDPLQYDVLPVEITKEGHWLPRPDLKPLTDGNPHAGLAGSGRSAGTRERGNVNPGSLLIQDPGSRIQDRALSFDQAMTRDHLDVAFIAMHGPYGEDGTVQGLLELLGVPYTGSGVLASALAMDKLRSRQLFEWHRIPVPGYLSVTASVWRDRGRVHRQVAQALGYPCVVKPNAAGSSIGVSLVREPTALAPSVEAAFAYGPVVLIEEYVSGTEITCGIIDDPTTGDSVALPLIEVVPHAEFYNYQAKYAAGGSEHIIPARVSARVAQEAGALALRAYQALGCEGMSRVDMIARGDDVVVLEVNTIPGMTATSLLPDAAKATGIKFPELLDRIIRSALRRSEERKRGNLKSADR</sequence>
<dbReference type="PROSITE" id="PS00843">
    <property type="entry name" value="DALA_DALA_LIGASE_1"/>
    <property type="match status" value="1"/>
</dbReference>
<comment type="pathway">
    <text evidence="14">Cell wall biogenesis; peptidoglycan biosynthesis.</text>
</comment>
<dbReference type="AlphaFoldDB" id="A0A537KY26"/>
<keyword evidence="13 14" id="KW-0961">Cell wall biogenesis/degradation</keyword>
<dbReference type="NCBIfam" id="TIGR01205">
    <property type="entry name" value="D_ala_D_alaTIGR"/>
    <property type="match status" value="1"/>
</dbReference>
<evidence type="ECO:0000256" key="9">
    <source>
        <dbReference type="ARBA" id="ARBA00022842"/>
    </source>
</evidence>
<dbReference type="GO" id="GO:0008360">
    <property type="term" value="P:regulation of cell shape"/>
    <property type="evidence" value="ECO:0007669"/>
    <property type="project" value="UniProtKB-KW"/>
</dbReference>
<dbReference type="Gene3D" id="3.30.1490.20">
    <property type="entry name" value="ATP-grasp fold, A domain"/>
    <property type="match status" value="1"/>
</dbReference>
<evidence type="ECO:0000256" key="16">
    <source>
        <dbReference type="PIRSR" id="PIRSR039102-3"/>
    </source>
</evidence>
<dbReference type="GO" id="GO:0008716">
    <property type="term" value="F:D-alanine-D-alanine ligase activity"/>
    <property type="evidence" value="ECO:0007669"/>
    <property type="project" value="UniProtKB-UniRule"/>
</dbReference>
<comment type="catalytic activity">
    <reaction evidence="14">
        <text>2 D-alanine + ATP = D-alanyl-D-alanine + ADP + phosphate + H(+)</text>
        <dbReference type="Rhea" id="RHEA:11224"/>
        <dbReference type="ChEBI" id="CHEBI:15378"/>
        <dbReference type="ChEBI" id="CHEBI:30616"/>
        <dbReference type="ChEBI" id="CHEBI:43474"/>
        <dbReference type="ChEBI" id="CHEBI:57416"/>
        <dbReference type="ChEBI" id="CHEBI:57822"/>
        <dbReference type="ChEBI" id="CHEBI:456216"/>
        <dbReference type="EC" id="6.3.2.4"/>
    </reaction>
</comment>
<dbReference type="GO" id="GO:0005737">
    <property type="term" value="C:cytoplasm"/>
    <property type="evidence" value="ECO:0007669"/>
    <property type="project" value="UniProtKB-SubCell"/>
</dbReference>
<dbReference type="PANTHER" id="PTHR23132:SF23">
    <property type="entry name" value="D-ALANINE--D-ALANINE LIGASE B"/>
    <property type="match status" value="1"/>
</dbReference>
<dbReference type="SUPFAM" id="SSF56059">
    <property type="entry name" value="Glutathione synthetase ATP-binding domain-like"/>
    <property type="match status" value="1"/>
</dbReference>
<gene>
    <name evidence="14" type="primary">ddl</name>
    <name evidence="20" type="ORF">E6H01_08710</name>
</gene>
<comment type="cofactor">
    <cofactor evidence="1">
        <name>Mn(2+)</name>
        <dbReference type="ChEBI" id="CHEBI:29035"/>
    </cofactor>
</comment>
<evidence type="ECO:0000256" key="14">
    <source>
        <dbReference type="HAMAP-Rule" id="MF_00047"/>
    </source>
</evidence>
<dbReference type="GO" id="GO:0005524">
    <property type="term" value="F:ATP binding"/>
    <property type="evidence" value="ECO:0007669"/>
    <property type="project" value="UniProtKB-UniRule"/>
</dbReference>
<dbReference type="InterPro" id="IPR013815">
    <property type="entry name" value="ATP_grasp_subdomain_1"/>
</dbReference>
<feature type="active site" evidence="15">
    <location>
        <position position="342"/>
    </location>
</feature>
<evidence type="ECO:0000256" key="1">
    <source>
        <dbReference type="ARBA" id="ARBA00001936"/>
    </source>
</evidence>
<keyword evidence="7 17" id="KW-0547">Nucleotide-binding</keyword>
<reference evidence="20 21" key="1">
    <citation type="journal article" date="2019" name="Nat. Microbiol.">
        <title>Mediterranean grassland soil C-N compound turnover is dependent on rainfall and depth, and is mediated by genomically divergent microorganisms.</title>
        <authorList>
            <person name="Diamond S."/>
            <person name="Andeer P.F."/>
            <person name="Li Z."/>
            <person name="Crits-Christoph A."/>
            <person name="Burstein D."/>
            <person name="Anantharaman K."/>
            <person name="Lane K.R."/>
            <person name="Thomas B.C."/>
            <person name="Pan C."/>
            <person name="Northen T.R."/>
            <person name="Banfield J.F."/>
        </authorList>
    </citation>
    <scope>NUCLEOTIDE SEQUENCE [LARGE SCALE GENOMIC DNA]</scope>
    <source>
        <strain evidence="20">NP_4</strain>
    </source>
</reference>
<keyword evidence="8 17" id="KW-0067">ATP-binding</keyword>
<dbReference type="InterPro" id="IPR005905">
    <property type="entry name" value="D_ala_D_ala"/>
</dbReference>
<dbReference type="GO" id="GO:0046872">
    <property type="term" value="F:metal ion binding"/>
    <property type="evidence" value="ECO:0007669"/>
    <property type="project" value="UniProtKB-KW"/>
</dbReference>
<name>A0A537KY26_9BACT</name>
<dbReference type="FunFam" id="3.30.470.20:FF:000008">
    <property type="entry name" value="D-alanine--D-alanine ligase"/>
    <property type="match status" value="1"/>
</dbReference>
<comment type="subcellular location">
    <subcellularLocation>
        <location evidence="2 14">Cytoplasm</location>
    </subcellularLocation>
</comment>
<dbReference type="GO" id="GO:0009252">
    <property type="term" value="P:peptidoglycan biosynthetic process"/>
    <property type="evidence" value="ECO:0007669"/>
    <property type="project" value="UniProtKB-UniRule"/>
</dbReference>
<dbReference type="EMBL" id="VBAL01000112">
    <property type="protein sequence ID" value="TMJ00655.1"/>
    <property type="molecule type" value="Genomic_DNA"/>
</dbReference>
<feature type="binding site" evidence="16">
    <location>
        <position position="333"/>
    </location>
    <ligand>
        <name>Mg(2+)</name>
        <dbReference type="ChEBI" id="CHEBI:18420"/>
        <label>2</label>
    </ligand>
</feature>
<evidence type="ECO:0000256" key="12">
    <source>
        <dbReference type="ARBA" id="ARBA00023211"/>
    </source>
</evidence>
<dbReference type="Gene3D" id="3.30.470.20">
    <property type="entry name" value="ATP-grasp fold, B domain"/>
    <property type="match status" value="1"/>
</dbReference>
<dbReference type="PROSITE" id="PS00844">
    <property type="entry name" value="DALA_DALA_LIGASE_2"/>
    <property type="match status" value="1"/>
</dbReference>
<comment type="cofactor">
    <cofactor evidence="16">
        <name>Mg(2+)</name>
        <dbReference type="ChEBI" id="CHEBI:18420"/>
    </cofactor>
    <cofactor evidence="16">
        <name>Mn(2+)</name>
        <dbReference type="ChEBI" id="CHEBI:29035"/>
    </cofactor>
    <text evidence="16">Binds 2 magnesium or manganese ions per subunit.</text>
</comment>
<evidence type="ECO:0000313" key="21">
    <source>
        <dbReference type="Proteomes" id="UP000319353"/>
    </source>
</evidence>
<evidence type="ECO:0000256" key="15">
    <source>
        <dbReference type="PIRSR" id="PIRSR039102-1"/>
    </source>
</evidence>
<feature type="binding site" evidence="16">
    <location>
        <position position="319"/>
    </location>
    <ligand>
        <name>Mg(2+)</name>
        <dbReference type="ChEBI" id="CHEBI:18420"/>
        <label>1</label>
    </ligand>
</feature>
<dbReference type="GO" id="GO:0071555">
    <property type="term" value="P:cell wall organization"/>
    <property type="evidence" value="ECO:0007669"/>
    <property type="project" value="UniProtKB-KW"/>
</dbReference>
<accession>A0A537KY26</accession>
<dbReference type="InterPro" id="IPR000291">
    <property type="entry name" value="D-Ala_lig_Van_CS"/>
</dbReference>
<evidence type="ECO:0000256" key="6">
    <source>
        <dbReference type="ARBA" id="ARBA00022723"/>
    </source>
</evidence>
<evidence type="ECO:0000256" key="13">
    <source>
        <dbReference type="ARBA" id="ARBA00023316"/>
    </source>
</evidence>
<proteinExistence type="inferred from homology"/>
<dbReference type="Proteomes" id="UP000319353">
    <property type="component" value="Unassembled WGS sequence"/>
</dbReference>
<dbReference type="EC" id="6.3.2.4" evidence="14"/>
<feature type="active site" evidence="15">
    <location>
        <position position="16"/>
    </location>
</feature>
<comment type="caution">
    <text evidence="20">The sequence shown here is derived from an EMBL/GenBank/DDBJ whole genome shotgun (WGS) entry which is preliminary data.</text>
</comment>
<keyword evidence="11 14" id="KW-0573">Peptidoglycan synthesis</keyword>
<comment type="similarity">
    <text evidence="3 14">Belongs to the D-alanine--D-alanine ligase family.</text>
</comment>
<dbReference type="PROSITE" id="PS50975">
    <property type="entry name" value="ATP_GRASP"/>
    <property type="match status" value="1"/>
</dbReference>
<keyword evidence="10 14" id="KW-0133">Cell shape</keyword>
<dbReference type="HAMAP" id="MF_00047">
    <property type="entry name" value="Dala_Dala_lig"/>
    <property type="match status" value="1"/>
</dbReference>
<keyword evidence="5 14" id="KW-0436">Ligase</keyword>
<keyword evidence="12 16" id="KW-0464">Manganese</keyword>
<dbReference type="Gene3D" id="3.40.50.20">
    <property type="match status" value="1"/>
</dbReference>
<evidence type="ECO:0000256" key="11">
    <source>
        <dbReference type="ARBA" id="ARBA00022984"/>
    </source>
</evidence>
<dbReference type="InterPro" id="IPR011127">
    <property type="entry name" value="Dala_Dala_lig_N"/>
</dbReference>
<keyword evidence="9 16" id="KW-0460">Magnesium</keyword>
<dbReference type="PANTHER" id="PTHR23132">
    <property type="entry name" value="D-ALANINE--D-ALANINE LIGASE"/>
    <property type="match status" value="1"/>
</dbReference>